<dbReference type="AlphaFoldDB" id="A0A4R7B5N2"/>
<comment type="caution">
    <text evidence="2">The sequence shown here is derived from an EMBL/GenBank/DDBJ whole genome shotgun (WGS) entry which is preliminary data.</text>
</comment>
<evidence type="ECO:0000313" key="2">
    <source>
        <dbReference type="EMBL" id="TDR79928.1"/>
    </source>
</evidence>
<evidence type="ECO:0000259" key="1">
    <source>
        <dbReference type="Pfam" id="PF00535"/>
    </source>
</evidence>
<evidence type="ECO:0000313" key="3">
    <source>
        <dbReference type="Proteomes" id="UP000295611"/>
    </source>
</evidence>
<protein>
    <submittedName>
        <fullName evidence="2">Glycosyl transferase family 2</fullName>
    </submittedName>
</protein>
<dbReference type="InterPro" id="IPR001173">
    <property type="entry name" value="Glyco_trans_2-like"/>
</dbReference>
<dbReference type="Gene3D" id="3.90.550.10">
    <property type="entry name" value="Spore Coat Polysaccharide Biosynthesis Protein SpsA, Chain A"/>
    <property type="match status" value="1"/>
</dbReference>
<dbReference type="PANTHER" id="PTHR43685:SF2">
    <property type="entry name" value="GLYCOSYLTRANSFERASE 2-LIKE DOMAIN-CONTAINING PROTEIN"/>
    <property type="match status" value="1"/>
</dbReference>
<name>A0A4R7B5N2_9NEIS</name>
<proteinExistence type="predicted"/>
<dbReference type="PANTHER" id="PTHR43685">
    <property type="entry name" value="GLYCOSYLTRANSFERASE"/>
    <property type="match status" value="1"/>
</dbReference>
<sequence length="241" mass="26959">MKLSLIIPAYNEEGYLADCLRHVLAEVARQSARGPFEVIVINNASTDRTAEIAAGFPAVRVVTEQKKGLTHARQRGLAEARGEILAYIDADTRMAHGWLGRVLDLYQARPDAVCVSGPYTYYDLAKFKSALVRLYWLMLAKPTYLFTQYMAVGGNFAARRDALERIGGFDTNIAFYGEDTNIARRLAEVGKVLFDLGLVMPTSARRLDEEGFVTTAMRYVVNFMSEVVLKRPSTSAYRDVR</sequence>
<gene>
    <name evidence="2" type="ORF">DFP86_10667</name>
</gene>
<dbReference type="SUPFAM" id="SSF53448">
    <property type="entry name" value="Nucleotide-diphospho-sugar transferases"/>
    <property type="match status" value="1"/>
</dbReference>
<keyword evidence="2" id="KW-0808">Transferase</keyword>
<keyword evidence="3" id="KW-1185">Reference proteome</keyword>
<feature type="domain" description="Glycosyltransferase 2-like" evidence="1">
    <location>
        <begin position="4"/>
        <end position="166"/>
    </location>
</feature>
<dbReference type="Pfam" id="PF00535">
    <property type="entry name" value="Glycos_transf_2"/>
    <property type="match status" value="1"/>
</dbReference>
<dbReference type="Proteomes" id="UP000295611">
    <property type="component" value="Unassembled WGS sequence"/>
</dbReference>
<dbReference type="EMBL" id="SNZP01000006">
    <property type="protein sequence ID" value="TDR79928.1"/>
    <property type="molecule type" value="Genomic_DNA"/>
</dbReference>
<reference evidence="2 3" key="1">
    <citation type="submission" date="2019-03" db="EMBL/GenBank/DDBJ databases">
        <title>Genomic Encyclopedia of Type Strains, Phase III (KMG-III): the genomes of soil and plant-associated and newly described type strains.</title>
        <authorList>
            <person name="Whitman W."/>
        </authorList>
    </citation>
    <scope>NUCLEOTIDE SEQUENCE [LARGE SCALE GENOMIC DNA]</scope>
    <source>
        <strain evidence="2 3">CECT 8976</strain>
    </source>
</reference>
<accession>A0A4R7B5N2</accession>
<dbReference type="RefSeq" id="WP_166642199.1">
    <property type="nucleotide sequence ID" value="NZ_SNZP01000006.1"/>
</dbReference>
<dbReference type="InterPro" id="IPR029044">
    <property type="entry name" value="Nucleotide-diphossugar_trans"/>
</dbReference>
<dbReference type="GO" id="GO:0016740">
    <property type="term" value="F:transferase activity"/>
    <property type="evidence" value="ECO:0007669"/>
    <property type="project" value="UniProtKB-KW"/>
</dbReference>
<organism evidence="2 3">
    <name type="scientific">Paludibacterium purpuratum</name>
    <dbReference type="NCBI Taxonomy" id="1144873"/>
    <lineage>
        <taxon>Bacteria</taxon>
        <taxon>Pseudomonadati</taxon>
        <taxon>Pseudomonadota</taxon>
        <taxon>Betaproteobacteria</taxon>
        <taxon>Neisseriales</taxon>
        <taxon>Chromobacteriaceae</taxon>
        <taxon>Paludibacterium</taxon>
    </lineage>
</organism>
<dbReference type="CDD" id="cd00761">
    <property type="entry name" value="Glyco_tranf_GTA_type"/>
    <property type="match status" value="1"/>
</dbReference>
<dbReference type="InterPro" id="IPR050834">
    <property type="entry name" value="Glycosyltransf_2"/>
</dbReference>